<comment type="subcellular location">
    <subcellularLocation>
        <location evidence="1">Membrane</location>
        <topology evidence="1">Multi-pass membrane protein</topology>
    </subcellularLocation>
</comment>
<name>A0ABQ0G2N6_9PEZI</name>
<reference evidence="8 9" key="1">
    <citation type="submission" date="2024-09" db="EMBL/GenBank/DDBJ databases">
        <title>Itraconazole resistance in Madurella fahalii resulting from another homologue of gene encoding cytochrome P450 14-alpha sterol demethylase (CYP51).</title>
        <authorList>
            <person name="Yoshioka I."/>
            <person name="Fahal A.H."/>
            <person name="Kaneko S."/>
            <person name="Yaguchi T."/>
        </authorList>
    </citation>
    <scope>NUCLEOTIDE SEQUENCE [LARGE SCALE GENOMIC DNA]</scope>
    <source>
        <strain evidence="8 9">IFM 68171</strain>
    </source>
</reference>
<protein>
    <submittedName>
        <fullName evidence="8">Rhodopsin domain-containing protein</fullName>
    </submittedName>
</protein>
<proteinExistence type="inferred from homology"/>
<feature type="transmembrane region" description="Helical" evidence="6">
    <location>
        <begin position="178"/>
        <end position="205"/>
    </location>
</feature>
<keyword evidence="3 6" id="KW-1133">Transmembrane helix</keyword>
<dbReference type="Pfam" id="PF20684">
    <property type="entry name" value="Fung_rhodopsin"/>
    <property type="match status" value="1"/>
</dbReference>
<evidence type="ECO:0000256" key="6">
    <source>
        <dbReference type="SAM" id="Phobius"/>
    </source>
</evidence>
<feature type="transmembrane region" description="Helical" evidence="6">
    <location>
        <begin position="137"/>
        <end position="158"/>
    </location>
</feature>
<feature type="transmembrane region" description="Helical" evidence="6">
    <location>
        <begin position="24"/>
        <end position="47"/>
    </location>
</feature>
<keyword evidence="2 6" id="KW-0812">Transmembrane</keyword>
<sequence length="363" mass="39953">MSTNSTADSAVPLDPARASESRGYQVTIANVVCAMFALVLVALRIYTRLVIVRKRFWEDIAIVIAMACSIIMSVCNQLAVVYGTGRHIETISKAELTEFLKVGVTVSQLYSLCHFFLKLSILLQFTRVSVMPLDRRLFQGLIAINCIGYATFIVLRAVRCLPFESQWTPGMPGVRCLFHSMWFVFASQAWNMVMDFVILLGPLLVLRHSNAPVLQRVLIGIVLAFGAAACIISIIRMQTLLPSANSKDPMWDKVPSVIYAIIEINVGIACAAVVTLRPLYRRLRDAFRGRPVSPPSANYLNTPGRWHPSPRLGDHLDLISGETVQASSGDSCDGKMELGEAVWPPPDRGRCSSSLTSVAANCH</sequence>
<organism evidence="8 9">
    <name type="scientific">Madurella fahalii</name>
    <dbReference type="NCBI Taxonomy" id="1157608"/>
    <lineage>
        <taxon>Eukaryota</taxon>
        <taxon>Fungi</taxon>
        <taxon>Dikarya</taxon>
        <taxon>Ascomycota</taxon>
        <taxon>Pezizomycotina</taxon>
        <taxon>Sordariomycetes</taxon>
        <taxon>Sordariomycetidae</taxon>
        <taxon>Sordariales</taxon>
        <taxon>Sordariales incertae sedis</taxon>
        <taxon>Madurella</taxon>
    </lineage>
</organism>
<feature type="domain" description="Rhodopsin" evidence="7">
    <location>
        <begin position="43"/>
        <end position="282"/>
    </location>
</feature>
<dbReference type="PANTHER" id="PTHR33048:SF123">
    <property type="entry name" value="INTEGRAL MEMBRANE PROTEIN"/>
    <property type="match status" value="1"/>
</dbReference>
<dbReference type="RefSeq" id="XP_070913745.1">
    <property type="nucleotide sequence ID" value="XM_071057644.1"/>
</dbReference>
<feature type="transmembrane region" description="Helical" evidence="6">
    <location>
        <begin position="102"/>
        <end position="125"/>
    </location>
</feature>
<accession>A0ABQ0G2N6</accession>
<dbReference type="InterPro" id="IPR049326">
    <property type="entry name" value="Rhodopsin_dom_fungi"/>
</dbReference>
<evidence type="ECO:0000256" key="4">
    <source>
        <dbReference type="ARBA" id="ARBA00023136"/>
    </source>
</evidence>
<dbReference type="Proteomes" id="UP001628179">
    <property type="component" value="Unassembled WGS sequence"/>
</dbReference>
<dbReference type="GeneID" id="98172967"/>
<evidence type="ECO:0000256" key="1">
    <source>
        <dbReference type="ARBA" id="ARBA00004141"/>
    </source>
</evidence>
<evidence type="ECO:0000313" key="8">
    <source>
        <dbReference type="EMBL" id="GAB1312012.1"/>
    </source>
</evidence>
<feature type="transmembrane region" description="Helical" evidence="6">
    <location>
        <begin position="59"/>
        <end position="82"/>
    </location>
</feature>
<comment type="similarity">
    <text evidence="5">Belongs to the SAT4 family.</text>
</comment>
<evidence type="ECO:0000256" key="3">
    <source>
        <dbReference type="ARBA" id="ARBA00022989"/>
    </source>
</evidence>
<keyword evidence="4 6" id="KW-0472">Membrane</keyword>
<comment type="caution">
    <text evidence="8">The sequence shown here is derived from an EMBL/GenBank/DDBJ whole genome shotgun (WGS) entry which is preliminary data.</text>
</comment>
<dbReference type="InterPro" id="IPR052337">
    <property type="entry name" value="SAT4-like"/>
</dbReference>
<feature type="transmembrane region" description="Helical" evidence="6">
    <location>
        <begin position="257"/>
        <end position="280"/>
    </location>
</feature>
<keyword evidence="9" id="KW-1185">Reference proteome</keyword>
<feature type="transmembrane region" description="Helical" evidence="6">
    <location>
        <begin position="217"/>
        <end position="237"/>
    </location>
</feature>
<evidence type="ECO:0000256" key="5">
    <source>
        <dbReference type="ARBA" id="ARBA00038359"/>
    </source>
</evidence>
<evidence type="ECO:0000313" key="9">
    <source>
        <dbReference type="Proteomes" id="UP001628179"/>
    </source>
</evidence>
<dbReference type="EMBL" id="BAAFSV010000001">
    <property type="protein sequence ID" value="GAB1312012.1"/>
    <property type="molecule type" value="Genomic_DNA"/>
</dbReference>
<gene>
    <name evidence="8" type="ORF">MFIFM68171_02222</name>
</gene>
<evidence type="ECO:0000256" key="2">
    <source>
        <dbReference type="ARBA" id="ARBA00022692"/>
    </source>
</evidence>
<dbReference type="PANTHER" id="PTHR33048">
    <property type="entry name" value="PTH11-LIKE INTEGRAL MEMBRANE PROTEIN (AFU_ORTHOLOGUE AFUA_5G11245)"/>
    <property type="match status" value="1"/>
</dbReference>
<evidence type="ECO:0000259" key="7">
    <source>
        <dbReference type="Pfam" id="PF20684"/>
    </source>
</evidence>